<dbReference type="SMART" id="SM00347">
    <property type="entry name" value="HTH_MARR"/>
    <property type="match status" value="1"/>
</dbReference>
<dbReference type="EMBL" id="JAJSBI010000006">
    <property type="protein sequence ID" value="MCD9874811.1"/>
    <property type="molecule type" value="Genomic_DNA"/>
</dbReference>
<dbReference type="SUPFAM" id="SSF46785">
    <property type="entry name" value="Winged helix' DNA-binding domain"/>
    <property type="match status" value="1"/>
</dbReference>
<proteinExistence type="predicted"/>
<organism evidence="2 3">
    <name type="scientific">Streptomyces guryensis</name>
    <dbReference type="NCBI Taxonomy" id="2886947"/>
    <lineage>
        <taxon>Bacteria</taxon>
        <taxon>Bacillati</taxon>
        <taxon>Actinomycetota</taxon>
        <taxon>Actinomycetes</taxon>
        <taxon>Kitasatosporales</taxon>
        <taxon>Streptomycetaceae</taxon>
        <taxon>Streptomyces</taxon>
    </lineage>
</organism>
<keyword evidence="3" id="KW-1185">Reference proteome</keyword>
<feature type="domain" description="HTH marR-type" evidence="1">
    <location>
        <begin position="6"/>
        <end position="142"/>
    </location>
</feature>
<gene>
    <name evidence="2" type="ORF">LJ657_14190</name>
</gene>
<dbReference type="Proteomes" id="UP001108029">
    <property type="component" value="Unassembled WGS sequence"/>
</dbReference>
<dbReference type="InterPro" id="IPR036390">
    <property type="entry name" value="WH_DNA-bd_sf"/>
</dbReference>
<evidence type="ECO:0000313" key="3">
    <source>
        <dbReference type="Proteomes" id="UP001108029"/>
    </source>
</evidence>
<dbReference type="PANTHER" id="PTHR33164">
    <property type="entry name" value="TRANSCRIPTIONAL REGULATOR, MARR FAMILY"/>
    <property type="match status" value="1"/>
</dbReference>
<dbReference type="PRINTS" id="PR00598">
    <property type="entry name" value="HTHMARR"/>
</dbReference>
<evidence type="ECO:0000313" key="2">
    <source>
        <dbReference type="EMBL" id="MCD9874811.1"/>
    </source>
</evidence>
<dbReference type="InterPro" id="IPR036388">
    <property type="entry name" value="WH-like_DNA-bd_sf"/>
</dbReference>
<dbReference type="Pfam" id="PF01047">
    <property type="entry name" value="MarR"/>
    <property type="match status" value="1"/>
</dbReference>
<sequence>MSRESLEELRTRLGEESQAYQAAVDAVDATAAARLGVNRTDLRCLEILLGQESVPPSRLSAALGLTTGSVTAMLDRLERLGYLTRTPDPDDRRRTQVRITPSAAHLAREIYEPIAEDGATEVAAYTADELAAILDFLHRARVLQERHRARIEAMPPVHHHG</sequence>
<evidence type="ECO:0000259" key="1">
    <source>
        <dbReference type="PROSITE" id="PS50995"/>
    </source>
</evidence>
<protein>
    <submittedName>
        <fullName evidence="2">MarR family transcriptional regulator</fullName>
    </submittedName>
</protein>
<dbReference type="PANTHER" id="PTHR33164:SF106">
    <property type="entry name" value="TRANSCRIPTIONAL REGULATORY PROTEIN"/>
    <property type="match status" value="1"/>
</dbReference>
<reference evidence="2" key="1">
    <citation type="submission" date="2021-12" db="EMBL/GenBank/DDBJ databases">
        <authorList>
            <person name="Lee J.-H."/>
            <person name="Kim S.-B."/>
        </authorList>
    </citation>
    <scope>NUCLEOTIDE SEQUENCE</scope>
    <source>
        <strain evidence="2">NR30</strain>
    </source>
</reference>
<accession>A0A9Q3Z4U7</accession>
<dbReference type="InterPro" id="IPR000835">
    <property type="entry name" value="HTH_MarR-typ"/>
</dbReference>
<dbReference type="GO" id="GO:0003700">
    <property type="term" value="F:DNA-binding transcription factor activity"/>
    <property type="evidence" value="ECO:0007669"/>
    <property type="project" value="InterPro"/>
</dbReference>
<dbReference type="RefSeq" id="WP_232648940.1">
    <property type="nucleotide sequence ID" value="NZ_JAJSBI010000006.1"/>
</dbReference>
<dbReference type="Gene3D" id="1.10.10.10">
    <property type="entry name" value="Winged helix-like DNA-binding domain superfamily/Winged helix DNA-binding domain"/>
    <property type="match status" value="1"/>
</dbReference>
<comment type="caution">
    <text evidence="2">The sequence shown here is derived from an EMBL/GenBank/DDBJ whole genome shotgun (WGS) entry which is preliminary data.</text>
</comment>
<dbReference type="PROSITE" id="PS50995">
    <property type="entry name" value="HTH_MARR_2"/>
    <property type="match status" value="1"/>
</dbReference>
<dbReference type="GO" id="GO:0006950">
    <property type="term" value="P:response to stress"/>
    <property type="evidence" value="ECO:0007669"/>
    <property type="project" value="TreeGrafter"/>
</dbReference>
<name>A0A9Q3Z4U7_9ACTN</name>
<dbReference type="InterPro" id="IPR039422">
    <property type="entry name" value="MarR/SlyA-like"/>
</dbReference>
<dbReference type="AlphaFoldDB" id="A0A9Q3Z4U7"/>